<proteinExistence type="predicted"/>
<dbReference type="PANTHER" id="PTHR34388:SF1">
    <property type="entry name" value="DNA POLYMERASE III SUBUNIT DELTA"/>
    <property type="match status" value="1"/>
</dbReference>
<sequence length="332" mass="38775">MKKSNIFLFTWENTIFLKKDLDKWVSRFSEKYSEFNISRINKDALEKINIEQELTSPPFFSEHRLIILDNIPSPTAKRDTEDGESAKNSPDDAIEKILDNIPDANFVLFVSPVPDVRKSLFKKISLIANVKDFPNLSERAIRDYVRTELLWIDNDAISRLIEYKGTDLEKIEKEIDKLSLFRVHDRITVSDIEKYVTPDIEVSVFQFIDRIYELNFSKASSNLSSLLENEKIEPTFAAIMTTIRKYLFVLYLKKNNVSDKEIIESLKVAPFVFQKIMNHSKNENTIRKFYEKMCEIDLKSKTGELMLDNEDGLIMAIEKVIFDLKNMKNTIQ</sequence>
<evidence type="ECO:0000256" key="3">
    <source>
        <dbReference type="ARBA" id="ARBA00022705"/>
    </source>
</evidence>
<dbReference type="Gene3D" id="1.20.272.10">
    <property type="match status" value="1"/>
</dbReference>
<evidence type="ECO:0000256" key="2">
    <source>
        <dbReference type="ARBA" id="ARBA00022695"/>
    </source>
</evidence>
<evidence type="ECO:0000256" key="4">
    <source>
        <dbReference type="ARBA" id="ARBA00022932"/>
    </source>
</evidence>
<name>K2GWH4_9BACT</name>
<evidence type="ECO:0000259" key="5">
    <source>
        <dbReference type="Pfam" id="PF06144"/>
    </source>
</evidence>
<gene>
    <name evidence="7" type="primary">holA</name>
    <name evidence="7" type="ORF">ACD_3C00178G0001</name>
</gene>
<organism evidence="7">
    <name type="scientific">uncultured bacterium</name>
    <name type="common">gcode 4</name>
    <dbReference type="NCBI Taxonomy" id="1234023"/>
    <lineage>
        <taxon>Bacteria</taxon>
        <taxon>environmental samples</taxon>
    </lineage>
</organism>
<reference evidence="7" key="1">
    <citation type="journal article" date="2012" name="Science">
        <title>Fermentation, hydrogen, and sulfur metabolism in multiple uncultivated bacterial phyla.</title>
        <authorList>
            <person name="Wrighton K.C."/>
            <person name="Thomas B.C."/>
            <person name="Sharon I."/>
            <person name="Miller C.S."/>
            <person name="Castelle C.J."/>
            <person name="VerBerkmoes N.C."/>
            <person name="Wilkins M.J."/>
            <person name="Hettich R.L."/>
            <person name="Lipton M.S."/>
            <person name="Williams K.H."/>
            <person name="Long P.E."/>
            <person name="Banfield J.F."/>
        </authorList>
    </citation>
    <scope>NUCLEOTIDE SEQUENCE [LARGE SCALE GENOMIC DNA]</scope>
</reference>
<keyword evidence="2 7" id="KW-0548">Nucleotidyltransferase</keyword>
<dbReference type="Pfam" id="PF06144">
    <property type="entry name" value="DNA_pol3_delta"/>
    <property type="match status" value="1"/>
</dbReference>
<dbReference type="AlphaFoldDB" id="K2GWH4"/>
<evidence type="ECO:0000259" key="6">
    <source>
        <dbReference type="Pfam" id="PF21694"/>
    </source>
</evidence>
<dbReference type="InterPro" id="IPR048466">
    <property type="entry name" value="DNA_pol3_delta-like_C"/>
</dbReference>
<dbReference type="EMBL" id="AMFJ01000452">
    <property type="protein sequence ID" value="EKE27660.1"/>
    <property type="molecule type" value="Genomic_DNA"/>
</dbReference>
<accession>K2GWH4</accession>
<keyword evidence="3" id="KW-0235">DNA replication</keyword>
<dbReference type="InterPro" id="IPR010372">
    <property type="entry name" value="DNA_pol3_delta_N"/>
</dbReference>
<dbReference type="GO" id="GO:0003677">
    <property type="term" value="F:DNA binding"/>
    <property type="evidence" value="ECO:0007669"/>
    <property type="project" value="InterPro"/>
</dbReference>
<evidence type="ECO:0000313" key="7">
    <source>
        <dbReference type="EMBL" id="EKE27660.1"/>
    </source>
</evidence>
<dbReference type="InterPro" id="IPR005790">
    <property type="entry name" value="DNA_polIII_delta"/>
</dbReference>
<dbReference type="GO" id="GO:0003887">
    <property type="term" value="F:DNA-directed DNA polymerase activity"/>
    <property type="evidence" value="ECO:0007669"/>
    <property type="project" value="UniProtKB-KW"/>
</dbReference>
<dbReference type="Gene3D" id="1.10.8.60">
    <property type="match status" value="1"/>
</dbReference>
<dbReference type="PANTHER" id="PTHR34388">
    <property type="entry name" value="DNA POLYMERASE III SUBUNIT DELTA"/>
    <property type="match status" value="1"/>
</dbReference>
<dbReference type="GO" id="GO:0006261">
    <property type="term" value="P:DNA-templated DNA replication"/>
    <property type="evidence" value="ECO:0007669"/>
    <property type="project" value="TreeGrafter"/>
</dbReference>
<protein>
    <submittedName>
        <fullName evidence="7">DNA polymerase III, delta subunit</fullName>
        <ecNumber evidence="7">2.7.7.7</ecNumber>
    </submittedName>
</protein>
<feature type="domain" description="DNA polymerase III delta N-terminal" evidence="5">
    <location>
        <begin position="15"/>
        <end position="130"/>
    </location>
</feature>
<dbReference type="Gene3D" id="3.40.50.300">
    <property type="entry name" value="P-loop containing nucleotide triphosphate hydrolases"/>
    <property type="match status" value="1"/>
</dbReference>
<dbReference type="GO" id="GO:0009360">
    <property type="term" value="C:DNA polymerase III complex"/>
    <property type="evidence" value="ECO:0007669"/>
    <property type="project" value="InterPro"/>
</dbReference>
<feature type="domain" description="DNA polymerase III delta subunit-like C-terminal" evidence="6">
    <location>
        <begin position="203"/>
        <end position="305"/>
    </location>
</feature>
<evidence type="ECO:0000256" key="1">
    <source>
        <dbReference type="ARBA" id="ARBA00022679"/>
    </source>
</evidence>
<dbReference type="InterPro" id="IPR027417">
    <property type="entry name" value="P-loop_NTPase"/>
</dbReference>
<dbReference type="SUPFAM" id="SSF52540">
    <property type="entry name" value="P-loop containing nucleoside triphosphate hydrolases"/>
    <property type="match status" value="1"/>
</dbReference>
<dbReference type="Pfam" id="PF21694">
    <property type="entry name" value="DNA_pol3_delta_C"/>
    <property type="match status" value="1"/>
</dbReference>
<dbReference type="EC" id="2.7.7.7" evidence="7"/>
<dbReference type="NCBIfam" id="TIGR01128">
    <property type="entry name" value="holA"/>
    <property type="match status" value="1"/>
</dbReference>
<keyword evidence="4" id="KW-0239">DNA-directed DNA polymerase</keyword>
<comment type="caution">
    <text evidence="7">The sequence shown here is derived from an EMBL/GenBank/DDBJ whole genome shotgun (WGS) entry which is preliminary data.</text>
</comment>
<keyword evidence="1 7" id="KW-0808">Transferase</keyword>